<accession>A0AA48HI49</accession>
<dbReference type="RefSeq" id="WP_338293331.1">
    <property type="nucleotide sequence ID" value="NZ_AP027272.1"/>
</dbReference>
<dbReference type="Pfam" id="PF21982">
    <property type="entry name" value="RecX_HTH1"/>
    <property type="match status" value="1"/>
</dbReference>
<keyword evidence="4 5" id="KW-0963">Cytoplasm</keyword>
<evidence type="ECO:0000256" key="3">
    <source>
        <dbReference type="ARBA" id="ARBA00018111"/>
    </source>
</evidence>
<evidence type="ECO:0000259" key="7">
    <source>
        <dbReference type="Pfam" id="PF21981"/>
    </source>
</evidence>
<dbReference type="InterPro" id="IPR053924">
    <property type="entry name" value="RecX_HTH_2nd"/>
</dbReference>
<keyword evidence="10" id="KW-1185">Reference proteome</keyword>
<dbReference type="GO" id="GO:0005737">
    <property type="term" value="C:cytoplasm"/>
    <property type="evidence" value="ECO:0007669"/>
    <property type="project" value="UniProtKB-SubCell"/>
</dbReference>
<dbReference type="EMBL" id="AP027272">
    <property type="protein sequence ID" value="BDX07343.1"/>
    <property type="molecule type" value="Genomic_DNA"/>
</dbReference>
<reference evidence="9" key="1">
    <citation type="submission" date="2023-01" db="EMBL/GenBank/DDBJ databases">
        <title>Complete genome sequence of Planctobacterium marinum strain Dej080120_11.</title>
        <authorList>
            <person name="Ueki S."/>
            <person name="Maruyama F."/>
        </authorList>
    </citation>
    <scope>NUCLEOTIDE SEQUENCE</scope>
    <source>
        <strain evidence="9">Dej080120_11</strain>
    </source>
</reference>
<dbReference type="GO" id="GO:0006282">
    <property type="term" value="P:regulation of DNA repair"/>
    <property type="evidence" value="ECO:0007669"/>
    <property type="project" value="UniProtKB-UniRule"/>
</dbReference>
<sequence>MLIDDSPDKQLSQIREAAIRLLARREHSQQELLRKLLQKGFAAQLCETALADLQAQGYQSDLRFAQMFIRSRAAKFYGPGRITDELRQHQVVSSDSQKAMQEADIDWFELCKDALLRKFRSGTSDDWQVRQKQKRYLWQRGFSEDQIQYALNPD</sequence>
<evidence type="ECO:0000313" key="10">
    <source>
        <dbReference type="Proteomes" id="UP001333710"/>
    </source>
</evidence>
<dbReference type="Pfam" id="PF21981">
    <property type="entry name" value="RecX_HTH3"/>
    <property type="match status" value="1"/>
</dbReference>
<proteinExistence type="inferred from homology"/>
<dbReference type="InterPro" id="IPR053925">
    <property type="entry name" value="RecX_HTH_3rd"/>
</dbReference>
<gene>
    <name evidence="5 9" type="primary">recX</name>
    <name evidence="9" type="ORF">MACH26_28640</name>
</gene>
<evidence type="ECO:0000256" key="4">
    <source>
        <dbReference type="ARBA" id="ARBA00022490"/>
    </source>
</evidence>
<dbReference type="HAMAP" id="MF_01114">
    <property type="entry name" value="RecX"/>
    <property type="match status" value="1"/>
</dbReference>
<comment type="function">
    <text evidence="5">Modulates RecA activity.</text>
</comment>
<evidence type="ECO:0000259" key="6">
    <source>
        <dbReference type="Pfam" id="PF02631"/>
    </source>
</evidence>
<dbReference type="AlphaFoldDB" id="A0AA48HI49"/>
<dbReference type="Gene3D" id="1.10.10.10">
    <property type="entry name" value="Winged helix-like DNA-binding domain superfamily/Winged helix DNA-binding domain"/>
    <property type="match status" value="3"/>
</dbReference>
<comment type="subcellular location">
    <subcellularLocation>
        <location evidence="1 5">Cytoplasm</location>
    </subcellularLocation>
</comment>
<dbReference type="InterPro" id="IPR036388">
    <property type="entry name" value="WH-like_DNA-bd_sf"/>
</dbReference>
<name>A0AA48HI49_9ALTE</name>
<feature type="domain" description="RecX second three-helical" evidence="6">
    <location>
        <begin position="60"/>
        <end position="100"/>
    </location>
</feature>
<feature type="domain" description="RecX third three-helical" evidence="7">
    <location>
        <begin position="105"/>
        <end position="151"/>
    </location>
</feature>
<evidence type="ECO:0000259" key="8">
    <source>
        <dbReference type="Pfam" id="PF21982"/>
    </source>
</evidence>
<protein>
    <recommendedName>
        <fullName evidence="3 5">Regulatory protein RecX</fullName>
    </recommendedName>
</protein>
<dbReference type="PANTHER" id="PTHR33602">
    <property type="entry name" value="REGULATORY PROTEIN RECX FAMILY PROTEIN"/>
    <property type="match status" value="1"/>
</dbReference>
<organism evidence="9 10">
    <name type="scientific">Planctobacterium marinum</name>
    <dbReference type="NCBI Taxonomy" id="1631968"/>
    <lineage>
        <taxon>Bacteria</taxon>
        <taxon>Pseudomonadati</taxon>
        <taxon>Pseudomonadota</taxon>
        <taxon>Gammaproteobacteria</taxon>
        <taxon>Alteromonadales</taxon>
        <taxon>Alteromonadaceae</taxon>
        <taxon>Planctobacterium</taxon>
    </lineage>
</organism>
<dbReference type="PANTHER" id="PTHR33602:SF1">
    <property type="entry name" value="REGULATORY PROTEIN RECX FAMILY PROTEIN"/>
    <property type="match status" value="1"/>
</dbReference>
<dbReference type="Pfam" id="PF02631">
    <property type="entry name" value="RecX_HTH2"/>
    <property type="match status" value="1"/>
</dbReference>
<dbReference type="InterPro" id="IPR003783">
    <property type="entry name" value="Regulatory_RecX"/>
</dbReference>
<feature type="domain" description="RecX first three-helical" evidence="8">
    <location>
        <begin position="15"/>
        <end position="53"/>
    </location>
</feature>
<evidence type="ECO:0000313" key="9">
    <source>
        <dbReference type="EMBL" id="BDX07343.1"/>
    </source>
</evidence>
<comment type="similarity">
    <text evidence="2 5">Belongs to the RecX family.</text>
</comment>
<dbReference type="Proteomes" id="UP001333710">
    <property type="component" value="Chromosome"/>
</dbReference>
<evidence type="ECO:0000256" key="1">
    <source>
        <dbReference type="ARBA" id="ARBA00004496"/>
    </source>
</evidence>
<dbReference type="KEGG" id="pmaw:MACH26_28640"/>
<evidence type="ECO:0000256" key="2">
    <source>
        <dbReference type="ARBA" id="ARBA00009695"/>
    </source>
</evidence>
<dbReference type="InterPro" id="IPR053926">
    <property type="entry name" value="RecX_HTH_1st"/>
</dbReference>
<evidence type="ECO:0000256" key="5">
    <source>
        <dbReference type="HAMAP-Rule" id="MF_01114"/>
    </source>
</evidence>